<evidence type="ECO:0000313" key="2">
    <source>
        <dbReference type="EMBL" id="CAH2313018.1"/>
    </source>
</evidence>
<accession>A0AAD1WLV2</accession>
<keyword evidence="3" id="KW-1185">Reference proteome</keyword>
<name>A0AAD1WLV2_PELCU</name>
<dbReference type="EMBL" id="OW240919">
    <property type="protein sequence ID" value="CAH2313018.1"/>
    <property type="molecule type" value="Genomic_DNA"/>
</dbReference>
<gene>
    <name evidence="2" type="ORF">PECUL_23A038772</name>
</gene>
<organism evidence="2 3">
    <name type="scientific">Pelobates cultripes</name>
    <name type="common">Western spadefoot toad</name>
    <dbReference type="NCBI Taxonomy" id="61616"/>
    <lineage>
        <taxon>Eukaryota</taxon>
        <taxon>Metazoa</taxon>
        <taxon>Chordata</taxon>
        <taxon>Craniata</taxon>
        <taxon>Vertebrata</taxon>
        <taxon>Euteleostomi</taxon>
        <taxon>Amphibia</taxon>
        <taxon>Batrachia</taxon>
        <taxon>Anura</taxon>
        <taxon>Pelobatoidea</taxon>
        <taxon>Pelobatidae</taxon>
        <taxon>Pelobates</taxon>
    </lineage>
</organism>
<proteinExistence type="predicted"/>
<feature type="non-terminal residue" evidence="2">
    <location>
        <position position="60"/>
    </location>
</feature>
<protein>
    <submittedName>
        <fullName evidence="2">Uncharacterized protein</fullName>
    </submittedName>
</protein>
<evidence type="ECO:0000313" key="3">
    <source>
        <dbReference type="Proteomes" id="UP001295444"/>
    </source>
</evidence>
<feature type="region of interest" description="Disordered" evidence="1">
    <location>
        <begin position="33"/>
        <end position="60"/>
    </location>
</feature>
<dbReference type="AlphaFoldDB" id="A0AAD1WLV2"/>
<dbReference type="Proteomes" id="UP001295444">
    <property type="component" value="Chromosome 08"/>
</dbReference>
<sequence length="60" mass="6856">MKQVVSKDSTTMVISSPEENLKKLQAWELTVEPAEQNIPQTDRIGKRPRRNTKPVDSLVH</sequence>
<reference evidence="2" key="1">
    <citation type="submission" date="2022-03" db="EMBL/GenBank/DDBJ databases">
        <authorList>
            <person name="Alioto T."/>
            <person name="Alioto T."/>
            <person name="Gomez Garrido J."/>
        </authorList>
    </citation>
    <scope>NUCLEOTIDE SEQUENCE</scope>
</reference>
<evidence type="ECO:0000256" key="1">
    <source>
        <dbReference type="SAM" id="MobiDB-lite"/>
    </source>
</evidence>